<dbReference type="PROSITE" id="PS00523">
    <property type="entry name" value="SULFATASE_1"/>
    <property type="match status" value="1"/>
</dbReference>
<dbReference type="CDD" id="cd16031">
    <property type="entry name" value="G6S_like"/>
    <property type="match status" value="1"/>
</dbReference>
<evidence type="ECO:0000259" key="5">
    <source>
        <dbReference type="Pfam" id="PF00884"/>
    </source>
</evidence>
<comment type="similarity">
    <text evidence="1">Belongs to the sulfatase family.</text>
</comment>
<dbReference type="OrthoDB" id="9777306at2"/>
<dbReference type="SUPFAM" id="SSF53649">
    <property type="entry name" value="Alkaline phosphatase-like"/>
    <property type="match status" value="1"/>
</dbReference>
<dbReference type="EMBL" id="CP022316">
    <property type="protein sequence ID" value="ASK65915.1"/>
    <property type="molecule type" value="Genomic_DNA"/>
</dbReference>
<keyword evidence="2" id="KW-0732">Signal</keyword>
<dbReference type="Proteomes" id="UP000198398">
    <property type="component" value="Chromosome"/>
</dbReference>
<proteinExistence type="inferred from homology"/>
<keyword evidence="3" id="KW-0378">Hydrolase</keyword>
<keyword evidence="4" id="KW-0325">Glycoprotein</keyword>
<dbReference type="PANTHER" id="PTHR43108:SF6">
    <property type="entry name" value="N-SULPHOGLUCOSAMINE SULPHOHYDROLASE"/>
    <property type="match status" value="1"/>
</dbReference>
<reference evidence="7" key="1">
    <citation type="submission" date="2017-07" db="EMBL/GenBank/DDBJ databases">
        <title>Brachybacterium sp. VR2415.</title>
        <authorList>
            <person name="Tak E.J."/>
            <person name="Bae J.-W."/>
        </authorList>
    </citation>
    <scope>NUCLEOTIDE SEQUENCE [LARGE SCALE GENOMIC DNA]</scope>
    <source>
        <strain evidence="7">VR2415</strain>
    </source>
</reference>
<dbReference type="RefSeq" id="WP_089065156.1">
    <property type="nucleotide sequence ID" value="NZ_CP022316.1"/>
</dbReference>
<evidence type="ECO:0000313" key="6">
    <source>
        <dbReference type="EMBL" id="ASK65915.1"/>
    </source>
</evidence>
<feature type="domain" description="Sulfatase N-terminal" evidence="5">
    <location>
        <begin position="4"/>
        <end position="346"/>
    </location>
</feature>
<evidence type="ECO:0000256" key="1">
    <source>
        <dbReference type="ARBA" id="ARBA00008779"/>
    </source>
</evidence>
<dbReference type="Pfam" id="PF00884">
    <property type="entry name" value="Sulfatase"/>
    <property type="match status" value="1"/>
</dbReference>
<evidence type="ECO:0000256" key="4">
    <source>
        <dbReference type="ARBA" id="ARBA00023180"/>
    </source>
</evidence>
<dbReference type="KEGG" id="brv:CFK39_08840"/>
<name>A0A220UCU7_9MICO</name>
<keyword evidence="7" id="KW-1185">Reference proteome</keyword>
<accession>A0A220UCU7</accession>
<dbReference type="GO" id="GO:0016787">
    <property type="term" value="F:hydrolase activity"/>
    <property type="evidence" value="ECO:0007669"/>
    <property type="project" value="UniProtKB-KW"/>
</dbReference>
<evidence type="ECO:0000313" key="7">
    <source>
        <dbReference type="Proteomes" id="UP000198398"/>
    </source>
</evidence>
<dbReference type="AlphaFoldDB" id="A0A220UCU7"/>
<gene>
    <name evidence="6" type="ORF">CFK39_08840</name>
</gene>
<dbReference type="Gene3D" id="3.40.720.10">
    <property type="entry name" value="Alkaline Phosphatase, subunit A"/>
    <property type="match status" value="1"/>
</dbReference>
<dbReference type="PANTHER" id="PTHR43108">
    <property type="entry name" value="N-ACETYLGLUCOSAMINE-6-SULFATASE FAMILY MEMBER"/>
    <property type="match status" value="1"/>
</dbReference>
<organism evidence="6 7">
    <name type="scientific">Brachybacterium avium</name>
    <dbReference type="NCBI Taxonomy" id="2017485"/>
    <lineage>
        <taxon>Bacteria</taxon>
        <taxon>Bacillati</taxon>
        <taxon>Actinomycetota</taxon>
        <taxon>Actinomycetes</taxon>
        <taxon>Micrococcales</taxon>
        <taxon>Dermabacteraceae</taxon>
        <taxon>Brachybacterium</taxon>
    </lineage>
</organism>
<evidence type="ECO:0000256" key="2">
    <source>
        <dbReference type="ARBA" id="ARBA00022729"/>
    </source>
</evidence>
<sequence>MTRPNIVFVMSDDHAAHSISAYGSRVNTTPHLDRLATEGARMDAVYCTNAICTPSRASILTGTYSHINRAPSIYSEFDYRVRTFPEVLQECGYQTALYGKWHLGRSERSRPRGFDDWRIYPDQGAYVDPVMIGPDGEERIPGYATDIVTRQSLDFLDQRDPEQPFCLLVHHKAPHRPWVPHPRYDGMYEAGTIPEPETMWDDHSSRAQVVREVAMQLDDLRESDYKETLPPELEGDGEASWRARSSWKYQRYMRDYLRCVQAVDDSVGEILDHLEENGLAENTIVIYTSDQGFFLGDHGWFDKRLMLDESLTMPMLVRWPAQVAAGSRITDTISNVDFAATLLEAASAETSELPEQQGRSFLPQLRGEEVEDWRQAVYYRYWEHDDPEHHAPAHYGVRTPTHKYIRYYNDGLGSPGSSDRIMPVEDELYDLVADPHEMTNVAGDPAYAEVLGALKSLTAELQAEYGDAPYEGPDTPRLEWPTG</sequence>
<evidence type="ECO:0000256" key="3">
    <source>
        <dbReference type="ARBA" id="ARBA00022801"/>
    </source>
</evidence>
<protein>
    <submittedName>
        <fullName evidence="6">Sulfatase</fullName>
    </submittedName>
</protein>
<dbReference type="InterPro" id="IPR024607">
    <property type="entry name" value="Sulfatase_CS"/>
</dbReference>
<dbReference type="InterPro" id="IPR000917">
    <property type="entry name" value="Sulfatase_N"/>
</dbReference>
<dbReference type="InterPro" id="IPR017850">
    <property type="entry name" value="Alkaline_phosphatase_core_sf"/>
</dbReference>